<name>A0ACB6S769_9PLEO</name>
<dbReference type="Proteomes" id="UP000799754">
    <property type="component" value="Unassembled WGS sequence"/>
</dbReference>
<evidence type="ECO:0000313" key="2">
    <source>
        <dbReference type="Proteomes" id="UP000799754"/>
    </source>
</evidence>
<accession>A0ACB6S769</accession>
<evidence type="ECO:0000313" key="1">
    <source>
        <dbReference type="EMBL" id="KAF2629818.1"/>
    </source>
</evidence>
<protein>
    <submittedName>
        <fullName evidence="1">Uncharacterized protein</fullName>
    </submittedName>
</protein>
<gene>
    <name evidence="1" type="ORF">BU25DRAFT_274681</name>
</gene>
<organism evidence="1 2">
    <name type="scientific">Macroventuria anomochaeta</name>
    <dbReference type="NCBI Taxonomy" id="301207"/>
    <lineage>
        <taxon>Eukaryota</taxon>
        <taxon>Fungi</taxon>
        <taxon>Dikarya</taxon>
        <taxon>Ascomycota</taxon>
        <taxon>Pezizomycotina</taxon>
        <taxon>Dothideomycetes</taxon>
        <taxon>Pleosporomycetidae</taxon>
        <taxon>Pleosporales</taxon>
        <taxon>Pleosporineae</taxon>
        <taxon>Didymellaceae</taxon>
        <taxon>Macroventuria</taxon>
    </lineage>
</organism>
<proteinExistence type="predicted"/>
<sequence>MTGPISSSRYMYLGISFGIKPAAPSKFTGHLLLIISLCLRHNPGDPCLPPVLQMSLPPTVLVTPAPRTIISILALPAAPGAKNRYVAGFSNVVPAGFCICFWSLPRHLGYTSPPGADAFWYYLGMAYILFLAALICVNIKHMSRAHADPIGGEDEPAV</sequence>
<comment type="caution">
    <text evidence="1">The sequence shown here is derived from an EMBL/GenBank/DDBJ whole genome shotgun (WGS) entry which is preliminary data.</text>
</comment>
<keyword evidence="2" id="KW-1185">Reference proteome</keyword>
<reference evidence="1" key="1">
    <citation type="journal article" date="2020" name="Stud. Mycol.">
        <title>101 Dothideomycetes genomes: a test case for predicting lifestyles and emergence of pathogens.</title>
        <authorList>
            <person name="Haridas S."/>
            <person name="Albert R."/>
            <person name="Binder M."/>
            <person name="Bloem J."/>
            <person name="Labutti K."/>
            <person name="Salamov A."/>
            <person name="Andreopoulos B."/>
            <person name="Baker S."/>
            <person name="Barry K."/>
            <person name="Bills G."/>
            <person name="Bluhm B."/>
            <person name="Cannon C."/>
            <person name="Castanera R."/>
            <person name="Culley D."/>
            <person name="Daum C."/>
            <person name="Ezra D."/>
            <person name="Gonzalez J."/>
            <person name="Henrissat B."/>
            <person name="Kuo A."/>
            <person name="Liang C."/>
            <person name="Lipzen A."/>
            <person name="Lutzoni F."/>
            <person name="Magnuson J."/>
            <person name="Mondo S."/>
            <person name="Nolan M."/>
            <person name="Ohm R."/>
            <person name="Pangilinan J."/>
            <person name="Park H.-J."/>
            <person name="Ramirez L."/>
            <person name="Alfaro M."/>
            <person name="Sun H."/>
            <person name="Tritt A."/>
            <person name="Yoshinaga Y."/>
            <person name="Zwiers L.-H."/>
            <person name="Turgeon B."/>
            <person name="Goodwin S."/>
            <person name="Spatafora J."/>
            <person name="Crous P."/>
            <person name="Grigoriev I."/>
        </authorList>
    </citation>
    <scope>NUCLEOTIDE SEQUENCE</scope>
    <source>
        <strain evidence="1">CBS 525.71</strain>
    </source>
</reference>
<dbReference type="EMBL" id="MU006709">
    <property type="protein sequence ID" value="KAF2629818.1"/>
    <property type="molecule type" value="Genomic_DNA"/>
</dbReference>